<protein>
    <submittedName>
        <fullName evidence="9">MMPL family transporter</fullName>
    </submittedName>
</protein>
<reference evidence="9" key="1">
    <citation type="submission" date="2021-01" db="EMBL/GenBank/DDBJ databases">
        <title>Modified the classification status of verrucomicrobia.</title>
        <authorList>
            <person name="Feng X."/>
        </authorList>
    </citation>
    <scope>NUCLEOTIDE SEQUENCE</scope>
    <source>
        <strain evidence="9">KCTC 22201</strain>
    </source>
</reference>
<evidence type="ECO:0000256" key="2">
    <source>
        <dbReference type="ARBA" id="ARBA00022475"/>
    </source>
</evidence>
<dbReference type="Pfam" id="PF03176">
    <property type="entry name" value="MMPL"/>
    <property type="match status" value="2"/>
</dbReference>
<keyword evidence="6" id="KW-0175">Coiled coil</keyword>
<feature type="transmembrane region" description="Helical" evidence="7">
    <location>
        <begin position="338"/>
        <end position="360"/>
    </location>
</feature>
<name>A0A934R5N0_9BACT</name>
<dbReference type="AlphaFoldDB" id="A0A934R5N0"/>
<dbReference type="EMBL" id="JAENII010000001">
    <property type="protein sequence ID" value="MBK1825749.1"/>
    <property type="molecule type" value="Genomic_DNA"/>
</dbReference>
<comment type="subcellular location">
    <subcellularLocation>
        <location evidence="1">Cell membrane</location>
        <topology evidence="1">Multi-pass membrane protein</topology>
    </subcellularLocation>
</comment>
<evidence type="ECO:0000259" key="8">
    <source>
        <dbReference type="Pfam" id="PF03176"/>
    </source>
</evidence>
<feature type="domain" description="Membrane transport protein MMPL" evidence="8">
    <location>
        <begin position="133"/>
        <end position="379"/>
    </location>
</feature>
<dbReference type="Proteomes" id="UP000658278">
    <property type="component" value="Unassembled WGS sequence"/>
</dbReference>
<feature type="transmembrane region" description="Helical" evidence="7">
    <location>
        <begin position="244"/>
        <end position="261"/>
    </location>
</feature>
<organism evidence="9 10">
    <name type="scientific">Haloferula rosea</name>
    <dbReference type="NCBI Taxonomy" id="490093"/>
    <lineage>
        <taxon>Bacteria</taxon>
        <taxon>Pseudomonadati</taxon>
        <taxon>Verrucomicrobiota</taxon>
        <taxon>Verrucomicrobiia</taxon>
        <taxon>Verrucomicrobiales</taxon>
        <taxon>Verrucomicrobiaceae</taxon>
        <taxon>Haloferula</taxon>
    </lineage>
</organism>
<dbReference type="PANTHER" id="PTHR33406:SF13">
    <property type="entry name" value="MEMBRANE PROTEIN YDFJ"/>
    <property type="match status" value="1"/>
</dbReference>
<feature type="coiled-coil region" evidence="6">
    <location>
        <begin position="472"/>
        <end position="499"/>
    </location>
</feature>
<dbReference type="SUPFAM" id="SSF82866">
    <property type="entry name" value="Multidrug efflux transporter AcrB transmembrane domain"/>
    <property type="match status" value="2"/>
</dbReference>
<feature type="transmembrane region" description="Helical" evidence="7">
    <location>
        <begin position="296"/>
        <end position="317"/>
    </location>
</feature>
<feature type="transmembrane region" description="Helical" evidence="7">
    <location>
        <begin position="730"/>
        <end position="749"/>
    </location>
</feature>
<dbReference type="GO" id="GO:0005886">
    <property type="term" value="C:plasma membrane"/>
    <property type="evidence" value="ECO:0007669"/>
    <property type="project" value="UniProtKB-SubCell"/>
</dbReference>
<feature type="transmembrane region" description="Helical" evidence="7">
    <location>
        <begin position="755"/>
        <end position="774"/>
    </location>
</feature>
<feature type="transmembrane region" description="Helical" evidence="7">
    <location>
        <begin position="688"/>
        <end position="710"/>
    </location>
</feature>
<keyword evidence="3 7" id="KW-0812">Transmembrane</keyword>
<comment type="caution">
    <text evidence="9">The sequence shown here is derived from an EMBL/GenBank/DDBJ whole genome shotgun (WGS) entry which is preliminary data.</text>
</comment>
<dbReference type="Gene3D" id="1.20.1640.10">
    <property type="entry name" value="Multidrug efflux transporter AcrB transmembrane domain"/>
    <property type="match status" value="2"/>
</dbReference>
<keyword evidence="10" id="KW-1185">Reference proteome</keyword>
<keyword evidence="4 7" id="KW-1133">Transmembrane helix</keyword>
<dbReference type="InterPro" id="IPR004869">
    <property type="entry name" value="MMPL_dom"/>
</dbReference>
<dbReference type="InterPro" id="IPR050545">
    <property type="entry name" value="Mycobact_MmpL"/>
</dbReference>
<evidence type="ECO:0000256" key="3">
    <source>
        <dbReference type="ARBA" id="ARBA00022692"/>
    </source>
</evidence>
<evidence type="ECO:0000256" key="1">
    <source>
        <dbReference type="ARBA" id="ARBA00004651"/>
    </source>
</evidence>
<feature type="transmembrane region" description="Helical" evidence="7">
    <location>
        <begin position="268"/>
        <end position="290"/>
    </location>
</feature>
<evidence type="ECO:0000313" key="9">
    <source>
        <dbReference type="EMBL" id="MBK1825749.1"/>
    </source>
</evidence>
<evidence type="ECO:0000313" key="10">
    <source>
        <dbReference type="Proteomes" id="UP000658278"/>
    </source>
</evidence>
<feature type="transmembrane region" description="Helical" evidence="7">
    <location>
        <begin position="408"/>
        <end position="434"/>
    </location>
</feature>
<proteinExistence type="predicted"/>
<feature type="transmembrane region" description="Helical" evidence="7">
    <location>
        <begin position="662"/>
        <end position="682"/>
    </location>
</feature>
<feature type="domain" description="Membrane transport protein MMPL" evidence="8">
    <location>
        <begin position="609"/>
        <end position="777"/>
    </location>
</feature>
<keyword evidence="2" id="KW-1003">Cell membrane</keyword>
<evidence type="ECO:0000256" key="6">
    <source>
        <dbReference type="SAM" id="Coils"/>
    </source>
</evidence>
<dbReference type="RefSeq" id="WP_200275724.1">
    <property type="nucleotide sequence ID" value="NZ_JAENII010000001.1"/>
</dbReference>
<feature type="transmembrane region" description="Helical" evidence="7">
    <location>
        <begin position="366"/>
        <end position="387"/>
    </location>
</feature>
<gene>
    <name evidence="9" type="ORF">JIN81_01855</name>
</gene>
<dbReference type="PANTHER" id="PTHR33406">
    <property type="entry name" value="MEMBRANE PROTEIN MJ1562-RELATED"/>
    <property type="match status" value="1"/>
</dbReference>
<evidence type="ECO:0000256" key="5">
    <source>
        <dbReference type="ARBA" id="ARBA00023136"/>
    </source>
</evidence>
<evidence type="ECO:0000256" key="4">
    <source>
        <dbReference type="ARBA" id="ARBA00022989"/>
    </source>
</evidence>
<sequence length="786" mass="83683">MRKWWQLGVLLILVLVSAWGLGRIRFDTDPLAVLPDQLPEVKGLKAFQEGFSRDEELIILLEGEEDLPVRAEELTQLLLDAEVSESVRWQPRWREDPEGLAELFAWLWLNAEPEEVEALRARLDGEELEATLEDALERVATSMDGGSMMLSAHDPLGLLDHPALVQFFSAAEEAGDGFGNPDGTAHLLLVDAPGPLPGYQEAEAWLQRIRQVTEPWAREHDIKVSFTGDPAFEAEIGGAMQRDMSSTIGITSALIGLLFLLMQRRVPLLIGLTLVLGLVFVTAMGLAGWIYGELSIMAAGFAAILIGLAVDYGVLICQEGKVAGHDVGSIRGATARSIVAAAVTTAAVFLALNLSGLPGIAQLGTVVALGVLAGAAFMLVIYVPWVSRCGAGREQVGHKRAPIPARRGAVLITVGLAVGGSLVLVFGGLPGVAFDRSLLRPKNSAAMAGFERIQEVFPAWGDPALKLLIEGGQGMGERLDALEARLQSLQAERPDFEIRYQLPRGWWPSTEHLQGNRAAIEALAADAPRLLGAADEFGFSNEGLALDRSILEALPEVVDLPIGTLPASPAAAEFLRGVISSSETEPALLGSIEVEGLDDLGAEGFEPLRALSGEGVQLAGWALLKPAVLPLVKRDMTHVFLPMVGLMLVMLTLVFRNIRDVATAMLAMGLSGVLLLAAMKVLGLQWNFLNIAATPLLLGTGLDYMIHILLALRRTGGDIKAVWNGTGKAVLFCGCSTAIGFGSLAFASIDALASLGKVAVVGILISMLVSVILVPGVRARRRPLAG</sequence>
<keyword evidence="5 7" id="KW-0472">Membrane</keyword>
<accession>A0A934R5N0</accession>
<feature type="transmembrane region" description="Helical" evidence="7">
    <location>
        <begin position="636"/>
        <end position="655"/>
    </location>
</feature>
<evidence type="ECO:0000256" key="7">
    <source>
        <dbReference type="SAM" id="Phobius"/>
    </source>
</evidence>